<dbReference type="EMBL" id="BARU01045886">
    <property type="protein sequence ID" value="GAH97492.1"/>
    <property type="molecule type" value="Genomic_DNA"/>
</dbReference>
<evidence type="ECO:0000256" key="1">
    <source>
        <dbReference type="SAM" id="Phobius"/>
    </source>
</evidence>
<sequence length="47" mass="5400">ILENKVTELIKKIDNHCRAHLIDRIIQALSLTGMAVILFLLKIVIFK</sequence>
<keyword evidence="1" id="KW-0472">Membrane</keyword>
<name>X1JTW6_9ZZZZ</name>
<proteinExistence type="predicted"/>
<gene>
    <name evidence="2" type="ORF">S03H2_69446</name>
</gene>
<comment type="caution">
    <text evidence="2">The sequence shown here is derived from an EMBL/GenBank/DDBJ whole genome shotgun (WGS) entry which is preliminary data.</text>
</comment>
<protein>
    <submittedName>
        <fullName evidence="2">Uncharacterized protein</fullName>
    </submittedName>
</protein>
<feature type="non-terminal residue" evidence="2">
    <location>
        <position position="1"/>
    </location>
</feature>
<accession>X1JTW6</accession>
<keyword evidence="1" id="KW-1133">Transmembrane helix</keyword>
<keyword evidence="1" id="KW-0812">Transmembrane</keyword>
<reference evidence="2" key="1">
    <citation type="journal article" date="2014" name="Front. Microbiol.">
        <title>High frequency of phylogenetically diverse reductive dehalogenase-homologous genes in deep subseafloor sedimentary metagenomes.</title>
        <authorList>
            <person name="Kawai M."/>
            <person name="Futagami T."/>
            <person name="Toyoda A."/>
            <person name="Takaki Y."/>
            <person name="Nishi S."/>
            <person name="Hori S."/>
            <person name="Arai W."/>
            <person name="Tsubouchi T."/>
            <person name="Morono Y."/>
            <person name="Uchiyama I."/>
            <person name="Ito T."/>
            <person name="Fujiyama A."/>
            <person name="Inagaki F."/>
            <person name="Takami H."/>
        </authorList>
    </citation>
    <scope>NUCLEOTIDE SEQUENCE</scope>
    <source>
        <strain evidence="2">Expedition CK06-06</strain>
    </source>
</reference>
<evidence type="ECO:0000313" key="2">
    <source>
        <dbReference type="EMBL" id="GAH97492.1"/>
    </source>
</evidence>
<feature type="transmembrane region" description="Helical" evidence="1">
    <location>
        <begin position="25"/>
        <end position="45"/>
    </location>
</feature>
<dbReference type="AlphaFoldDB" id="X1JTW6"/>
<organism evidence="2">
    <name type="scientific">marine sediment metagenome</name>
    <dbReference type="NCBI Taxonomy" id="412755"/>
    <lineage>
        <taxon>unclassified sequences</taxon>
        <taxon>metagenomes</taxon>
        <taxon>ecological metagenomes</taxon>
    </lineage>
</organism>